<evidence type="ECO:0000256" key="5">
    <source>
        <dbReference type="ARBA" id="ARBA00023295"/>
    </source>
</evidence>
<organism evidence="7 8">
    <name type="scientific">Muiribacterium halophilum</name>
    <dbReference type="NCBI Taxonomy" id="2053465"/>
    <lineage>
        <taxon>Bacteria</taxon>
        <taxon>Candidatus Muiribacteriota</taxon>
        <taxon>Candidatus Muiribacteriia</taxon>
        <taxon>Candidatus Muiribacteriales</taxon>
        <taxon>Candidatus Muiribacteriaceae</taxon>
        <taxon>Candidatus Muiribacterium</taxon>
    </lineage>
</organism>
<keyword evidence="4" id="KW-0378">Hydrolase</keyword>
<dbReference type="Gene3D" id="3.20.20.300">
    <property type="entry name" value="Glycoside hydrolase, family 3, N-terminal domain"/>
    <property type="match status" value="1"/>
</dbReference>
<dbReference type="PANTHER" id="PTHR30480:SF13">
    <property type="entry name" value="BETA-HEXOSAMINIDASE"/>
    <property type="match status" value="1"/>
</dbReference>
<evidence type="ECO:0000256" key="1">
    <source>
        <dbReference type="ARBA" id="ARBA00001231"/>
    </source>
</evidence>
<evidence type="ECO:0000313" key="7">
    <source>
        <dbReference type="EMBL" id="PLX16720.1"/>
    </source>
</evidence>
<proteinExistence type="inferred from homology"/>
<dbReference type="Proteomes" id="UP000234857">
    <property type="component" value="Unassembled WGS sequence"/>
</dbReference>
<dbReference type="GO" id="GO:0005975">
    <property type="term" value="P:carbohydrate metabolic process"/>
    <property type="evidence" value="ECO:0007669"/>
    <property type="project" value="InterPro"/>
</dbReference>
<dbReference type="GO" id="GO:0009254">
    <property type="term" value="P:peptidoglycan turnover"/>
    <property type="evidence" value="ECO:0007669"/>
    <property type="project" value="TreeGrafter"/>
</dbReference>
<evidence type="ECO:0000256" key="4">
    <source>
        <dbReference type="ARBA" id="ARBA00022801"/>
    </source>
</evidence>
<dbReference type="EC" id="3.2.1.52" evidence="3"/>
<accession>A0A2N5ZDI1</accession>
<feature type="domain" description="Glycoside hydrolase family 3 N-terminal" evidence="6">
    <location>
        <begin position="73"/>
        <end position="306"/>
    </location>
</feature>
<dbReference type="EMBL" id="PKTG01000107">
    <property type="protein sequence ID" value="PLX16720.1"/>
    <property type="molecule type" value="Genomic_DNA"/>
</dbReference>
<dbReference type="GO" id="GO:0004563">
    <property type="term" value="F:beta-N-acetylhexosaminidase activity"/>
    <property type="evidence" value="ECO:0007669"/>
    <property type="project" value="UniProtKB-EC"/>
</dbReference>
<evidence type="ECO:0000256" key="2">
    <source>
        <dbReference type="ARBA" id="ARBA00005336"/>
    </source>
</evidence>
<dbReference type="InterPro" id="IPR050226">
    <property type="entry name" value="NagZ_Beta-hexosaminidase"/>
</dbReference>
<reference evidence="7 8" key="1">
    <citation type="submission" date="2017-11" db="EMBL/GenBank/DDBJ databases">
        <title>Genome-resolved metagenomics identifies genetic mobility, metabolic interactions, and unexpected diversity in perchlorate-reducing communities.</title>
        <authorList>
            <person name="Barnum T.P."/>
            <person name="Figueroa I.A."/>
            <person name="Carlstrom C.I."/>
            <person name="Lucas L.N."/>
            <person name="Engelbrektson A.L."/>
            <person name="Coates J.D."/>
        </authorList>
    </citation>
    <scope>NUCLEOTIDE SEQUENCE [LARGE SCALE GENOMIC DNA]</scope>
    <source>
        <strain evidence="7">BM706</strain>
    </source>
</reference>
<gene>
    <name evidence="7" type="ORF">C0601_09595</name>
</gene>
<comment type="catalytic activity">
    <reaction evidence="1">
        <text>Hydrolysis of terminal non-reducing N-acetyl-D-hexosamine residues in N-acetyl-beta-D-hexosaminides.</text>
        <dbReference type="EC" id="3.2.1.52"/>
    </reaction>
</comment>
<dbReference type="PANTHER" id="PTHR30480">
    <property type="entry name" value="BETA-HEXOSAMINIDASE-RELATED"/>
    <property type="match status" value="1"/>
</dbReference>
<protein>
    <recommendedName>
        <fullName evidence="3">beta-N-acetylhexosaminidase</fullName>
        <ecNumber evidence="3">3.2.1.52</ecNumber>
    </recommendedName>
</protein>
<dbReference type="InterPro" id="IPR036962">
    <property type="entry name" value="Glyco_hydro_3_N_sf"/>
</dbReference>
<sequence length="488" mass="56490">MNINSFFEEKLIYPLFDNKKEVLFQAFFYIDHYNARLFDITPARLSGPGEIKSCITEIKKRRPDSIVFLRHGTGGQETIKKNIDMTPSNRALGLIDEKKSAFDSGLIIAKELKSIGIDIIISDFLGININKENPIIGVRSFSDDPNKVSEFAKEYKKGIEKGGLKLVACGFPGKGALSYYHKDKITTYKRDLDSMYMDELIPYVNIIKEHMEMIELSDLYYFLESNTVHEPATLSSSVIDYLRKPLSYSGKIISFPIYNENFSSYEGLNLLRRCIEAGCDIVYLPGNLKKNIEILDNIKVLFSTGRFQFQVDFNKLKTDSTTNEESLYYIKKKNSHLLEKIEDSIALRLESKDFETLSDVIEPFVVVPKQSDDKEEKENYFFKSIKYYKRKSKMIEYSYKNSEEWFEKTIKKLKDKEVIIISEGVYSNKHLQDLFLKIIKNASSAHVIGVSVEYEEDIFSEDTPYFCIGTSLESTFKRVVKEIFKNRY</sequence>
<keyword evidence="5" id="KW-0326">Glycosidase</keyword>
<evidence type="ECO:0000313" key="8">
    <source>
        <dbReference type="Proteomes" id="UP000234857"/>
    </source>
</evidence>
<dbReference type="SUPFAM" id="SSF51445">
    <property type="entry name" value="(Trans)glycosidases"/>
    <property type="match status" value="1"/>
</dbReference>
<comment type="similarity">
    <text evidence="2">Belongs to the glycosyl hydrolase 3 family.</text>
</comment>
<dbReference type="InterPro" id="IPR017853">
    <property type="entry name" value="GH"/>
</dbReference>
<dbReference type="AlphaFoldDB" id="A0A2N5ZDI1"/>
<dbReference type="InterPro" id="IPR001764">
    <property type="entry name" value="Glyco_hydro_3_N"/>
</dbReference>
<evidence type="ECO:0000259" key="6">
    <source>
        <dbReference type="Pfam" id="PF00933"/>
    </source>
</evidence>
<name>A0A2N5ZDI1_MUIH1</name>
<evidence type="ECO:0000256" key="3">
    <source>
        <dbReference type="ARBA" id="ARBA00012663"/>
    </source>
</evidence>
<comment type="caution">
    <text evidence="7">The sequence shown here is derived from an EMBL/GenBank/DDBJ whole genome shotgun (WGS) entry which is preliminary data.</text>
</comment>
<dbReference type="Pfam" id="PF00933">
    <property type="entry name" value="Glyco_hydro_3"/>
    <property type="match status" value="1"/>
</dbReference>